<name>A0AA88XLR9_PINIB</name>
<gene>
    <name evidence="2" type="ORF">FSP39_016098</name>
</gene>
<feature type="region of interest" description="Disordered" evidence="1">
    <location>
        <begin position="622"/>
        <end position="671"/>
    </location>
</feature>
<reference evidence="2" key="1">
    <citation type="submission" date="2019-08" db="EMBL/GenBank/DDBJ databases">
        <title>The improved chromosome-level genome for the pearl oyster Pinctada fucata martensii using PacBio sequencing and Hi-C.</title>
        <authorList>
            <person name="Zheng Z."/>
        </authorList>
    </citation>
    <scope>NUCLEOTIDE SEQUENCE</scope>
    <source>
        <strain evidence="2">ZZ-2019</strain>
        <tissue evidence="2">Adductor muscle</tissue>
    </source>
</reference>
<organism evidence="2 3">
    <name type="scientific">Pinctada imbricata</name>
    <name type="common">Atlantic pearl-oyster</name>
    <name type="synonym">Pinctada martensii</name>
    <dbReference type="NCBI Taxonomy" id="66713"/>
    <lineage>
        <taxon>Eukaryota</taxon>
        <taxon>Metazoa</taxon>
        <taxon>Spiralia</taxon>
        <taxon>Lophotrochozoa</taxon>
        <taxon>Mollusca</taxon>
        <taxon>Bivalvia</taxon>
        <taxon>Autobranchia</taxon>
        <taxon>Pteriomorphia</taxon>
        <taxon>Pterioida</taxon>
        <taxon>Pterioidea</taxon>
        <taxon>Pteriidae</taxon>
        <taxon>Pinctada</taxon>
    </lineage>
</organism>
<protein>
    <submittedName>
        <fullName evidence="2">Uncharacterized protein</fullName>
    </submittedName>
</protein>
<feature type="region of interest" description="Disordered" evidence="1">
    <location>
        <begin position="517"/>
        <end position="600"/>
    </location>
</feature>
<evidence type="ECO:0000313" key="2">
    <source>
        <dbReference type="EMBL" id="KAK3088204.1"/>
    </source>
</evidence>
<feature type="compositionally biased region" description="Basic and acidic residues" evidence="1">
    <location>
        <begin position="622"/>
        <end position="632"/>
    </location>
</feature>
<proteinExistence type="predicted"/>
<feature type="compositionally biased region" description="Low complexity" evidence="1">
    <location>
        <begin position="530"/>
        <end position="557"/>
    </location>
</feature>
<feature type="compositionally biased region" description="Basic and acidic residues" evidence="1">
    <location>
        <begin position="560"/>
        <end position="571"/>
    </location>
</feature>
<keyword evidence="3" id="KW-1185">Reference proteome</keyword>
<dbReference type="AlphaFoldDB" id="A0AA88XLR9"/>
<accession>A0AA88XLR9</accession>
<evidence type="ECO:0000313" key="3">
    <source>
        <dbReference type="Proteomes" id="UP001186944"/>
    </source>
</evidence>
<comment type="caution">
    <text evidence="2">The sequence shown here is derived from an EMBL/GenBank/DDBJ whole genome shotgun (WGS) entry which is preliminary data.</text>
</comment>
<evidence type="ECO:0000256" key="1">
    <source>
        <dbReference type="SAM" id="MobiDB-lite"/>
    </source>
</evidence>
<feature type="compositionally biased region" description="Low complexity" evidence="1">
    <location>
        <begin position="574"/>
        <end position="590"/>
    </location>
</feature>
<dbReference type="EMBL" id="VSWD01000011">
    <property type="protein sequence ID" value="KAK3088204.1"/>
    <property type="molecule type" value="Genomic_DNA"/>
</dbReference>
<dbReference type="Proteomes" id="UP001186944">
    <property type="component" value="Unassembled WGS sequence"/>
</dbReference>
<sequence>MEEETHLKLSPDERIVGRRPQIAQTFSSETPHCMNKTEAKALKSFIDSNAAYIDPIQFVKLLVSRHVIETFILRKVVSELEKGQSWKQIWNFLFYQTKDRCSFRIIVNMLVVENERAIVQSLYRHWINSQKEDDGIATPHRVSIESKRMSRYFKDIKQQIHKLSFGNSENIHEALQNLGMSIKQEIEGATDQNTKKDLCDQYVALKAAQTDYLCNTSASINPNNEHFLEIEMYASSCTHPALALILVRGRQGDALSTTRDFIEGGHFMRSAYVEADFAEPCVEIIDMMYKNMVFKLAEFEANPTKEAQDAVLMVANQALDKLQDKDEDMLEFWKKIINVRKAYAYLGIGKHSKIIPVYWPNESCIRKAEHILKEPLMKHLEVRRHFFKHVAKTRLYEVKSRNVKPYNREYAFIYCKKAISHVAKAENKAKQGNYSEFEAIVYYKSQLELYLQKLEDVDNLQTVQLQECQTLNSNSIESNRSNAYEHSSVASRGHQDICNEVVSTGIHRDLDFSSLESREPPCFRSDSNETSSSLSFADGSSLSSSLTGSTSLEGNLSESTRTDESLLKEIQIRTSSESSYETSSSSYTSSGPDGLPMEEGIQDECRNNMSVPARIENTRGEEYEDHINRTERNTLSSGKGYENIDLRAAPPLSTLSDDSPNPHFNDEKEKN</sequence>